<organism evidence="4 5">
    <name type="scientific">Bionectria ochroleuca</name>
    <name type="common">Gliocladium roseum</name>
    <dbReference type="NCBI Taxonomy" id="29856"/>
    <lineage>
        <taxon>Eukaryota</taxon>
        <taxon>Fungi</taxon>
        <taxon>Dikarya</taxon>
        <taxon>Ascomycota</taxon>
        <taxon>Pezizomycotina</taxon>
        <taxon>Sordariomycetes</taxon>
        <taxon>Hypocreomycetidae</taxon>
        <taxon>Hypocreales</taxon>
        <taxon>Bionectriaceae</taxon>
        <taxon>Clonostachys</taxon>
    </lineage>
</organism>
<dbReference type="GO" id="GO:0003677">
    <property type="term" value="F:DNA binding"/>
    <property type="evidence" value="ECO:0007669"/>
    <property type="project" value="InterPro"/>
</dbReference>
<dbReference type="GO" id="GO:0003700">
    <property type="term" value="F:DNA-binding transcription factor activity"/>
    <property type="evidence" value="ECO:0007669"/>
    <property type="project" value="InterPro"/>
</dbReference>
<sequence length="750" mass="84488">MIINWSRVVAISGPASAIYHKVKVHRSDIIGSLPCLNPSLIPRPLNRSVCIDRLHVHWKKHRDSYLAVPVPGMNSAALARRRRRRRVPDSQRKRAPRAELMSSEEVIQTPASVTASVREVDTSKDSPEEHITINSHQTERTIWPRFLSRLREAFTLDEESQPEAQEIVAMQARITGPRTLQPWDLRRLERAVEVFPPRPVADFLLYVCIHRGTDIFFFFDQGKLLSQVDEFYNDIQSPLRTDAGFISLALAAFALGSQFTSLEKPEGSHNRSPSEDGDPCTIFHRQIRTLIPDLIEIPSLYSIQALYLVGVYLMPLSALNSSYVYLGLALRKALEFDLHQCTDDPSLTERENETRHRTWWSIYALERITAVKLNRPRTIEPSIITVHLPIPCPPIDKEQKFDNVIQQAANARLAMIFDRAIEIGNCKTQRARMTWYNQAEADLKEWKRSLPSHFKVFKVHPKEPSYRGIFHLHLNYYYAWIAMGKSDTVTVVRYHLRTRLGATSNLETNSDKPDESVYVLSSACIRAARKMLHMFESIATTGNMTRFSFTDFQGCSIATIVTILAGILERNSDYEALVEFGLSCLKKMSAGIVTAQIGVRFVEALQKIADEAVAKLYAAGQSPQPPLSVGTPATAADYNRWAQWLSRANHQPRGDSSSPPPRAEASSILQQADSISPYDPVVERTNTWLPAQPILTEPSLSATTSTEFSEAPLLQGFQAGEGLFPLAGFGDEQTFLMELTGMDVLDFSQL</sequence>
<dbReference type="SMART" id="SM00906">
    <property type="entry name" value="Fungal_trans"/>
    <property type="match status" value="1"/>
</dbReference>
<reference evidence="4" key="1">
    <citation type="submission" date="2020-10" db="EMBL/GenBank/DDBJ databases">
        <title>High-Quality Genome Resource of Clonostachys rosea strain S41 by Oxford Nanopore Long-Read Sequencing.</title>
        <authorList>
            <person name="Wang H."/>
        </authorList>
    </citation>
    <scope>NUCLEOTIDE SEQUENCE</scope>
    <source>
        <strain evidence="4">S41</strain>
    </source>
</reference>
<feature type="domain" description="Xylanolytic transcriptional activator regulatory" evidence="3">
    <location>
        <begin position="322"/>
        <end position="395"/>
    </location>
</feature>
<evidence type="ECO:0000313" key="4">
    <source>
        <dbReference type="EMBL" id="KAF9752679.1"/>
    </source>
</evidence>
<dbReference type="AlphaFoldDB" id="A0A8H7TQ41"/>
<accession>A0A8H7TQ41</accession>
<evidence type="ECO:0000256" key="1">
    <source>
        <dbReference type="ARBA" id="ARBA00023242"/>
    </source>
</evidence>
<comment type="caution">
    <text evidence="4">The sequence shown here is derived from an EMBL/GenBank/DDBJ whole genome shotgun (WGS) entry which is preliminary data.</text>
</comment>
<dbReference type="PANTHER" id="PTHR46910:SF23">
    <property type="entry name" value="THIAMINE REPRESSIBLE GENES REGULATORY PROTEIN THI1"/>
    <property type="match status" value="1"/>
</dbReference>
<dbReference type="GO" id="GO:0006351">
    <property type="term" value="P:DNA-templated transcription"/>
    <property type="evidence" value="ECO:0007669"/>
    <property type="project" value="InterPro"/>
</dbReference>
<dbReference type="InterPro" id="IPR050987">
    <property type="entry name" value="AtrR-like"/>
</dbReference>
<dbReference type="Proteomes" id="UP000616885">
    <property type="component" value="Unassembled WGS sequence"/>
</dbReference>
<evidence type="ECO:0000259" key="3">
    <source>
        <dbReference type="SMART" id="SM00906"/>
    </source>
</evidence>
<dbReference type="PANTHER" id="PTHR46910">
    <property type="entry name" value="TRANSCRIPTION FACTOR PDR1"/>
    <property type="match status" value="1"/>
</dbReference>
<dbReference type="InterPro" id="IPR007219">
    <property type="entry name" value="XnlR_reg_dom"/>
</dbReference>
<dbReference type="GO" id="GO:0008270">
    <property type="term" value="F:zinc ion binding"/>
    <property type="evidence" value="ECO:0007669"/>
    <property type="project" value="InterPro"/>
</dbReference>
<evidence type="ECO:0000256" key="2">
    <source>
        <dbReference type="SAM" id="MobiDB-lite"/>
    </source>
</evidence>
<protein>
    <recommendedName>
        <fullName evidence="3">Xylanolytic transcriptional activator regulatory domain-containing protein</fullName>
    </recommendedName>
</protein>
<proteinExistence type="predicted"/>
<gene>
    <name evidence="4" type="ORF">IM811_014473</name>
</gene>
<dbReference type="Pfam" id="PF04082">
    <property type="entry name" value="Fungal_trans"/>
    <property type="match status" value="1"/>
</dbReference>
<name>A0A8H7TQ41_BIOOC</name>
<keyword evidence="1" id="KW-0539">Nucleus</keyword>
<feature type="region of interest" description="Disordered" evidence="2">
    <location>
        <begin position="78"/>
        <end position="105"/>
    </location>
</feature>
<evidence type="ECO:0000313" key="5">
    <source>
        <dbReference type="Proteomes" id="UP000616885"/>
    </source>
</evidence>
<dbReference type="EMBL" id="JADCTT010000005">
    <property type="protein sequence ID" value="KAF9752679.1"/>
    <property type="molecule type" value="Genomic_DNA"/>
</dbReference>
<dbReference type="CDD" id="cd12148">
    <property type="entry name" value="fungal_TF_MHR"/>
    <property type="match status" value="1"/>
</dbReference>